<evidence type="ECO:0000256" key="2">
    <source>
        <dbReference type="ARBA" id="ARBA00022692"/>
    </source>
</evidence>
<dbReference type="OrthoDB" id="7057889at2"/>
<organism evidence="6 7">
    <name type="scientific">Salegentibacter flavus</name>
    <dbReference type="NCBI Taxonomy" id="287099"/>
    <lineage>
        <taxon>Bacteria</taxon>
        <taxon>Pseudomonadati</taxon>
        <taxon>Bacteroidota</taxon>
        <taxon>Flavobacteriia</taxon>
        <taxon>Flavobacteriales</taxon>
        <taxon>Flavobacteriaceae</taxon>
        <taxon>Salegentibacter</taxon>
    </lineage>
</organism>
<dbReference type="PANTHER" id="PTHR30386:SF26">
    <property type="entry name" value="TRANSPORT PROTEIN COMB"/>
    <property type="match status" value="1"/>
</dbReference>
<dbReference type="GO" id="GO:0016020">
    <property type="term" value="C:membrane"/>
    <property type="evidence" value="ECO:0007669"/>
    <property type="project" value="UniProtKB-SubCell"/>
</dbReference>
<dbReference type="RefSeq" id="WP_093406455.1">
    <property type="nucleotide sequence ID" value="NZ_FOVL01000004.1"/>
</dbReference>
<dbReference type="EMBL" id="FOVL01000004">
    <property type="protein sequence ID" value="SFN40854.1"/>
    <property type="molecule type" value="Genomic_DNA"/>
</dbReference>
<name>A0A1I4YS62_9FLAO</name>
<dbReference type="SUPFAM" id="SSF56954">
    <property type="entry name" value="Outer membrane efflux proteins (OEP)"/>
    <property type="match status" value="1"/>
</dbReference>
<feature type="transmembrane region" description="Helical" evidence="5">
    <location>
        <begin position="21"/>
        <end position="46"/>
    </location>
</feature>
<keyword evidence="3 5" id="KW-1133">Transmembrane helix</keyword>
<accession>A0A1I4YS62</accession>
<dbReference type="InterPro" id="IPR050739">
    <property type="entry name" value="MFP"/>
</dbReference>
<comment type="subcellular location">
    <subcellularLocation>
        <location evidence="1">Membrane</location>
        <topology evidence="1">Single-pass membrane protein</topology>
    </subcellularLocation>
</comment>
<keyword evidence="4 5" id="KW-0472">Membrane</keyword>
<reference evidence="6 7" key="1">
    <citation type="submission" date="2016-10" db="EMBL/GenBank/DDBJ databases">
        <authorList>
            <person name="de Groot N.N."/>
        </authorList>
    </citation>
    <scope>NUCLEOTIDE SEQUENCE [LARGE SCALE GENOMIC DNA]</scope>
    <source>
        <strain evidence="6 7">DSM 17794</strain>
    </source>
</reference>
<keyword evidence="7" id="KW-1185">Reference proteome</keyword>
<evidence type="ECO:0000256" key="1">
    <source>
        <dbReference type="ARBA" id="ARBA00004167"/>
    </source>
</evidence>
<evidence type="ECO:0000256" key="5">
    <source>
        <dbReference type="SAM" id="Phobius"/>
    </source>
</evidence>
<proteinExistence type="predicted"/>
<keyword evidence="2 5" id="KW-0812">Transmembrane</keyword>
<sequence length="429" mass="49026">MRESREYHKKGSNPLDIEPGYLLRHGTVYMFLFFFLVLLLAGIISFNQVVEGTVTVTSKNPPVEIKAKRDGKFSAIFYKPGDSIAVGDIVAVLDNPANQRDVAFLKERLMEDFPEILSLEALITEFPVTLNLGTSLQAAYNRFLEEYHTLILESTIGQKEAIEQQLLLNIFSQGSILNSKEEEFHLMESSLSISAENINRHRQLYEKGVISKFDLEKMELEYTEKNRQYSLLKQQLIQIQANKSKAKGDLDILRTSEERKLSIQEAELVFARQNLLNGITEWEDENIIKSPVAGRLSINQVWGEHQNILEGEVVFTIVPFTRNDLLGKCIVPVQNSGQIIRGQKVYLKLDNYPYREWGMIKASVNSISEVPSRATVPAYVVYLNVDSLITSYGKELILHQELIGTAEIVLEEVTLLERVFYQFRQLWTT</sequence>
<evidence type="ECO:0000256" key="4">
    <source>
        <dbReference type="ARBA" id="ARBA00023136"/>
    </source>
</evidence>
<evidence type="ECO:0000256" key="3">
    <source>
        <dbReference type="ARBA" id="ARBA00022989"/>
    </source>
</evidence>
<protein>
    <submittedName>
        <fullName evidence="6">HlyD family secretion protein</fullName>
    </submittedName>
</protein>
<dbReference type="STRING" id="287099.SAMN05660413_00906"/>
<dbReference type="PANTHER" id="PTHR30386">
    <property type="entry name" value="MEMBRANE FUSION SUBUNIT OF EMRAB-TOLC MULTIDRUG EFFLUX PUMP"/>
    <property type="match status" value="1"/>
</dbReference>
<evidence type="ECO:0000313" key="7">
    <source>
        <dbReference type="Proteomes" id="UP000199153"/>
    </source>
</evidence>
<evidence type="ECO:0000313" key="6">
    <source>
        <dbReference type="EMBL" id="SFN40854.1"/>
    </source>
</evidence>
<dbReference type="Proteomes" id="UP000199153">
    <property type="component" value="Unassembled WGS sequence"/>
</dbReference>
<dbReference type="AlphaFoldDB" id="A0A1I4YS62"/>
<gene>
    <name evidence="6" type="ORF">SAMN05660413_00906</name>
</gene>